<dbReference type="Pfam" id="PF08238">
    <property type="entry name" value="Sel1"/>
    <property type="match status" value="5"/>
</dbReference>
<keyword evidence="1" id="KW-0547">Nucleotide-binding</keyword>
<reference evidence="4" key="2">
    <citation type="submission" date="2019-10" db="EMBL/GenBank/DDBJ databases">
        <title>Conservation and host-specific expression of non-tandemly repeated heterogenous ribosome RNA gene in arbuscular mycorrhizal fungi.</title>
        <authorList>
            <person name="Maeda T."/>
            <person name="Kobayashi Y."/>
            <person name="Nakagawa T."/>
            <person name="Ezawa T."/>
            <person name="Yamaguchi K."/>
            <person name="Bino T."/>
            <person name="Nishimoto Y."/>
            <person name="Shigenobu S."/>
            <person name="Kawaguchi M."/>
        </authorList>
    </citation>
    <scope>NUCLEOTIDE SEQUENCE</scope>
    <source>
        <strain evidence="4">HR1</strain>
    </source>
</reference>
<dbReference type="OrthoDB" id="2313469at2759"/>
<keyword evidence="5" id="KW-1185">Reference proteome</keyword>
<dbReference type="AlphaFoldDB" id="A0A2Z6R5S3"/>
<dbReference type="PROSITE" id="PS00107">
    <property type="entry name" value="PROTEIN_KINASE_ATP"/>
    <property type="match status" value="1"/>
</dbReference>
<evidence type="ECO:0000313" key="3">
    <source>
        <dbReference type="EMBL" id="GBB93164.1"/>
    </source>
</evidence>
<name>A0A2Z6R5S3_9GLOM</name>
<dbReference type="EMBL" id="BLAL01000197">
    <property type="protein sequence ID" value="GES90924.1"/>
    <property type="molecule type" value="Genomic_DNA"/>
</dbReference>
<proteinExistence type="predicted"/>
<dbReference type="InterPro" id="IPR006597">
    <property type="entry name" value="Sel1-like"/>
</dbReference>
<dbReference type="InterPro" id="IPR011990">
    <property type="entry name" value="TPR-like_helical_dom_sf"/>
</dbReference>
<dbReference type="Gene3D" id="1.25.40.10">
    <property type="entry name" value="Tetratricopeptide repeat domain"/>
    <property type="match status" value="2"/>
</dbReference>
<dbReference type="InterPro" id="IPR051681">
    <property type="entry name" value="Ser/Thr_Kinases-Pseudokinases"/>
</dbReference>
<dbReference type="Proteomes" id="UP000247702">
    <property type="component" value="Unassembled WGS sequence"/>
</dbReference>
<sequence length="629" mass="72441">MSNNNEFNVAENSDEWINWIEGAITKNYFKHYEYKHFSDIQEIGSGGFGKVYRANWKNSDKYFALKSFFNLNNTTVKEIVNELKLQREVDFHENIIRFCGITTPDQEIHNDNPKKYLLVMEYADSGTLRNYLRKNFDNLTWNDKLKLAFQLTHAVSCLHDEGIVHRDLHSNNVLVHQNTIKLADFGLSRRIEEKSNNQEKSFGVIPYVDPKLFIKHRNDDNQMQSYSLDEKSDVYSIGILLWEISSGEPPFFNESYDQCLAIQILQGLREKPIPDTPEDYVNIYTGCWNGEPDNRPNIKQVVTELKAIITKDSNPIIWVPNKHRGSISTIEVPKNDVYNSFHGELSQIIQEFDLMDTKEIVSSMPSMSSNDQTNKIDDSNYSGIVDKITKDILNMRSNERQEILNCLDEQNITPQEFFNWLLNNQHDSTYVDLLGNFYYSGIGTDVNKQKAVELFQKATNLGNSIAQYDLGNCYLYGIGVDTDYKKAFELFKKSAEGGYSEGIVQLGNCYENEIGTSTNKEKAFELYKEAAYLGSISGTDNLAYCYQFGTGTDISEKKAYELFKKAADLGYDRAQYNLAYMYEIGDGISKDIDKAYYWYKKSAEQGNEEAISKLKRIKHKKKHNSCKIN</sequence>
<dbReference type="PROSITE" id="PS50011">
    <property type="entry name" value="PROTEIN_KINASE_DOM"/>
    <property type="match status" value="1"/>
</dbReference>
<dbReference type="SUPFAM" id="SSF81901">
    <property type="entry name" value="HCP-like"/>
    <property type="match status" value="1"/>
</dbReference>
<dbReference type="InterPro" id="IPR001245">
    <property type="entry name" value="Ser-Thr/Tyr_kinase_cat_dom"/>
</dbReference>
<dbReference type="Gene3D" id="1.10.510.10">
    <property type="entry name" value="Transferase(Phosphotransferase) domain 1"/>
    <property type="match status" value="1"/>
</dbReference>
<evidence type="ECO:0000256" key="1">
    <source>
        <dbReference type="PROSITE-ProRule" id="PRU10141"/>
    </source>
</evidence>
<organism evidence="3 5">
    <name type="scientific">Rhizophagus clarus</name>
    <dbReference type="NCBI Taxonomy" id="94130"/>
    <lineage>
        <taxon>Eukaryota</taxon>
        <taxon>Fungi</taxon>
        <taxon>Fungi incertae sedis</taxon>
        <taxon>Mucoromycota</taxon>
        <taxon>Glomeromycotina</taxon>
        <taxon>Glomeromycetes</taxon>
        <taxon>Glomerales</taxon>
        <taxon>Glomeraceae</taxon>
        <taxon>Rhizophagus</taxon>
    </lineage>
</organism>
<feature type="domain" description="Protein kinase" evidence="2">
    <location>
        <begin position="37"/>
        <end position="317"/>
    </location>
</feature>
<dbReference type="Proteomes" id="UP000615446">
    <property type="component" value="Unassembled WGS sequence"/>
</dbReference>
<dbReference type="SUPFAM" id="SSF56112">
    <property type="entry name" value="Protein kinase-like (PK-like)"/>
    <property type="match status" value="1"/>
</dbReference>
<dbReference type="PRINTS" id="PR00109">
    <property type="entry name" value="TYRKINASE"/>
</dbReference>
<keyword evidence="4" id="KW-0418">Kinase</keyword>
<dbReference type="Pfam" id="PF07714">
    <property type="entry name" value="PK_Tyr_Ser-Thr"/>
    <property type="match status" value="1"/>
</dbReference>
<dbReference type="EMBL" id="BEXD01001247">
    <property type="protein sequence ID" value="GBB93164.1"/>
    <property type="molecule type" value="Genomic_DNA"/>
</dbReference>
<dbReference type="InterPro" id="IPR000719">
    <property type="entry name" value="Prot_kinase_dom"/>
</dbReference>
<dbReference type="GO" id="GO:0005524">
    <property type="term" value="F:ATP binding"/>
    <property type="evidence" value="ECO:0007669"/>
    <property type="project" value="UniProtKB-UniRule"/>
</dbReference>
<comment type="caution">
    <text evidence="3">The sequence shown here is derived from an EMBL/GenBank/DDBJ whole genome shotgun (WGS) entry which is preliminary data.</text>
</comment>
<dbReference type="GO" id="GO:0004674">
    <property type="term" value="F:protein serine/threonine kinase activity"/>
    <property type="evidence" value="ECO:0007669"/>
    <property type="project" value="TreeGrafter"/>
</dbReference>
<evidence type="ECO:0000313" key="5">
    <source>
        <dbReference type="Proteomes" id="UP000247702"/>
    </source>
</evidence>
<keyword evidence="1" id="KW-0067">ATP-binding</keyword>
<dbReference type="InterPro" id="IPR011009">
    <property type="entry name" value="Kinase-like_dom_sf"/>
</dbReference>
<evidence type="ECO:0000259" key="2">
    <source>
        <dbReference type="PROSITE" id="PS50011"/>
    </source>
</evidence>
<keyword evidence="4" id="KW-0808">Transferase</keyword>
<accession>A0A2Z6R5S3</accession>
<feature type="binding site" evidence="1">
    <location>
        <position position="66"/>
    </location>
    <ligand>
        <name>ATP</name>
        <dbReference type="ChEBI" id="CHEBI:30616"/>
    </ligand>
</feature>
<evidence type="ECO:0000313" key="4">
    <source>
        <dbReference type="EMBL" id="GES90924.1"/>
    </source>
</evidence>
<dbReference type="SMART" id="SM00671">
    <property type="entry name" value="SEL1"/>
    <property type="match status" value="5"/>
</dbReference>
<reference evidence="3 5" key="1">
    <citation type="submission" date="2017-11" db="EMBL/GenBank/DDBJ databases">
        <title>The genome of Rhizophagus clarus HR1 reveals common genetic basis of auxotrophy among arbuscular mycorrhizal fungi.</title>
        <authorList>
            <person name="Kobayashi Y."/>
        </authorList>
    </citation>
    <scope>NUCLEOTIDE SEQUENCE [LARGE SCALE GENOMIC DNA]</scope>
    <source>
        <strain evidence="3 5">HR1</strain>
    </source>
</reference>
<dbReference type="PANTHER" id="PTHR44329">
    <property type="entry name" value="SERINE/THREONINE-PROTEIN KINASE TNNI3K-RELATED"/>
    <property type="match status" value="1"/>
</dbReference>
<gene>
    <name evidence="4" type="ORF">RCL2_001775400</name>
    <name evidence="3" type="ORF">RclHR1_02120016</name>
</gene>
<protein>
    <submittedName>
        <fullName evidence="4">Kinase-like domain-containing protein</fullName>
    </submittedName>
</protein>
<dbReference type="InterPro" id="IPR017441">
    <property type="entry name" value="Protein_kinase_ATP_BS"/>
</dbReference>